<dbReference type="PROSITE" id="PS00108">
    <property type="entry name" value="PROTEIN_KINASE_ST"/>
    <property type="match status" value="1"/>
</dbReference>
<feature type="binding site" evidence="6">
    <location>
        <position position="42"/>
    </location>
    <ligand>
        <name>ATP</name>
        <dbReference type="ChEBI" id="CHEBI:30616"/>
    </ligand>
</feature>
<keyword evidence="4" id="KW-0418">Kinase</keyword>
<evidence type="ECO:0000256" key="1">
    <source>
        <dbReference type="ARBA" id="ARBA00022527"/>
    </source>
</evidence>
<evidence type="ECO:0000256" key="4">
    <source>
        <dbReference type="ARBA" id="ARBA00022777"/>
    </source>
</evidence>
<dbReference type="Pfam" id="PF00069">
    <property type="entry name" value="Pkinase"/>
    <property type="match status" value="1"/>
</dbReference>
<protein>
    <recommendedName>
        <fullName evidence="8">Protein kinase domain-containing protein</fullName>
    </recommendedName>
</protein>
<reference evidence="9" key="1">
    <citation type="submission" date="2021-01" db="EMBL/GenBank/DDBJ databases">
        <authorList>
            <person name="Corre E."/>
            <person name="Pelletier E."/>
            <person name="Niang G."/>
            <person name="Scheremetjew M."/>
            <person name="Finn R."/>
            <person name="Kale V."/>
            <person name="Holt S."/>
            <person name="Cochrane G."/>
            <person name="Meng A."/>
            <person name="Brown T."/>
            <person name="Cohen L."/>
        </authorList>
    </citation>
    <scope>NUCLEOTIDE SEQUENCE</scope>
    <source>
        <strain evidence="9">CCMP644</strain>
    </source>
</reference>
<name>A0A7S1DE84_HEMAN</name>
<evidence type="ECO:0000256" key="6">
    <source>
        <dbReference type="PROSITE-ProRule" id="PRU10141"/>
    </source>
</evidence>
<evidence type="ECO:0000256" key="3">
    <source>
        <dbReference type="ARBA" id="ARBA00022741"/>
    </source>
</evidence>
<dbReference type="EMBL" id="HBFX01000225">
    <property type="protein sequence ID" value="CAD8945591.1"/>
    <property type="molecule type" value="Transcribed_RNA"/>
</dbReference>
<keyword evidence="1 7" id="KW-0723">Serine/threonine-protein kinase</keyword>
<dbReference type="InterPro" id="IPR008271">
    <property type="entry name" value="Ser/Thr_kinase_AS"/>
</dbReference>
<feature type="domain" description="Protein kinase" evidence="8">
    <location>
        <begin position="14"/>
        <end position="286"/>
    </location>
</feature>
<sequence length="364" mass="38984">MPPSRLSPHRPMHFRLGRMLGKGAYGAVHEALLESGASVAVKRVDLGRCARGPGKDSRLAFNVESEVLRNLPSHPHVVAFLASEAPRGGQGEALIWMECVSGGSVSGVLKTYGAMREDTAGRFAAHVLSGLVFLHSNRVVHRDVKPANLLVTVCGTVKIGDFGSACVVDGEGGKAKGIAGTPNYMAPEIFRMVNNPTGGEAQGDGTYDCKADVWSLGMTLIEMLTAHPPYSELSNPFAVMFHIARHPTPPLPPSASSRALAFLARCLERCPEARSSSLDLCTDPFLPPQLGRLNRDAGWQLPPPHPCYSCDKMRRGSLLAAYRGIHPPPPPRNLSPPLPLVAAAQDHPAQQWGGQFRRAPSAPQ</sequence>
<proteinExistence type="inferred from homology"/>
<dbReference type="SMART" id="SM00220">
    <property type="entry name" value="S_TKc"/>
    <property type="match status" value="1"/>
</dbReference>
<evidence type="ECO:0000256" key="5">
    <source>
        <dbReference type="ARBA" id="ARBA00022840"/>
    </source>
</evidence>
<keyword evidence="2" id="KW-0808">Transferase</keyword>
<evidence type="ECO:0000256" key="7">
    <source>
        <dbReference type="RuleBase" id="RU000304"/>
    </source>
</evidence>
<comment type="similarity">
    <text evidence="7">Belongs to the protein kinase superfamily.</text>
</comment>
<organism evidence="9">
    <name type="scientific">Hemiselmis andersenii</name>
    <name type="common">Cryptophyte alga</name>
    <dbReference type="NCBI Taxonomy" id="464988"/>
    <lineage>
        <taxon>Eukaryota</taxon>
        <taxon>Cryptophyceae</taxon>
        <taxon>Cryptomonadales</taxon>
        <taxon>Hemiselmidaceae</taxon>
        <taxon>Hemiselmis</taxon>
    </lineage>
</organism>
<dbReference type="Gene3D" id="1.10.510.10">
    <property type="entry name" value="Transferase(Phosphotransferase) domain 1"/>
    <property type="match status" value="1"/>
</dbReference>
<dbReference type="InterPro" id="IPR011009">
    <property type="entry name" value="Kinase-like_dom_sf"/>
</dbReference>
<evidence type="ECO:0000259" key="8">
    <source>
        <dbReference type="PROSITE" id="PS50011"/>
    </source>
</evidence>
<dbReference type="PROSITE" id="PS00107">
    <property type="entry name" value="PROTEIN_KINASE_ATP"/>
    <property type="match status" value="1"/>
</dbReference>
<dbReference type="GO" id="GO:0005524">
    <property type="term" value="F:ATP binding"/>
    <property type="evidence" value="ECO:0007669"/>
    <property type="project" value="UniProtKB-UniRule"/>
</dbReference>
<gene>
    <name evidence="9" type="ORF">HAND00432_LOCUS108</name>
</gene>
<dbReference type="InterPro" id="IPR000719">
    <property type="entry name" value="Prot_kinase_dom"/>
</dbReference>
<dbReference type="AlphaFoldDB" id="A0A7S1DE84"/>
<dbReference type="PANTHER" id="PTHR11584">
    <property type="entry name" value="SERINE/THREONINE PROTEIN KINASE"/>
    <property type="match status" value="1"/>
</dbReference>
<dbReference type="PROSITE" id="PS50011">
    <property type="entry name" value="PROTEIN_KINASE_DOM"/>
    <property type="match status" value="1"/>
</dbReference>
<dbReference type="InterPro" id="IPR017441">
    <property type="entry name" value="Protein_kinase_ATP_BS"/>
</dbReference>
<keyword evidence="3 6" id="KW-0547">Nucleotide-binding</keyword>
<keyword evidence="5 6" id="KW-0067">ATP-binding</keyword>
<evidence type="ECO:0000256" key="2">
    <source>
        <dbReference type="ARBA" id="ARBA00022679"/>
    </source>
</evidence>
<dbReference type="GO" id="GO:0004674">
    <property type="term" value="F:protein serine/threonine kinase activity"/>
    <property type="evidence" value="ECO:0007669"/>
    <property type="project" value="UniProtKB-KW"/>
</dbReference>
<dbReference type="PANTHER" id="PTHR11584:SF369">
    <property type="entry name" value="MITOGEN-ACTIVATED PROTEIN KINASE KINASE KINASE 19-RELATED"/>
    <property type="match status" value="1"/>
</dbReference>
<evidence type="ECO:0000313" key="9">
    <source>
        <dbReference type="EMBL" id="CAD8945591.1"/>
    </source>
</evidence>
<accession>A0A7S1DE84</accession>
<dbReference type="SUPFAM" id="SSF56112">
    <property type="entry name" value="Protein kinase-like (PK-like)"/>
    <property type="match status" value="1"/>
</dbReference>